<proteinExistence type="predicted"/>
<dbReference type="EMBL" id="CP055903">
    <property type="protein sequence ID" value="QKX64730.1"/>
    <property type="molecule type" value="Genomic_DNA"/>
</dbReference>
<dbReference type="OrthoDB" id="3257981at2759"/>
<dbReference type="CDD" id="cd11577">
    <property type="entry name" value="GH71"/>
    <property type="match status" value="1"/>
</dbReference>
<dbReference type="Proteomes" id="UP000509510">
    <property type="component" value="Chromosome VI"/>
</dbReference>
<dbReference type="InterPro" id="IPR005197">
    <property type="entry name" value="Glyco_hydro_71"/>
</dbReference>
<dbReference type="GeneID" id="55999382"/>
<evidence type="ECO:0000313" key="1">
    <source>
        <dbReference type="EMBL" id="QKX64730.1"/>
    </source>
</evidence>
<dbReference type="Pfam" id="PF03659">
    <property type="entry name" value="Glyco_hydro_71"/>
    <property type="match status" value="1"/>
</dbReference>
<sequence length="446" mass="48597">MTTTTTAVTTTSTPGGKGARYVFAHYMVGSMTHSEAVTDVKDALDAGFDGFALNTHTVSPTDTWNTDALEYLFSAASETNFKMFISFDMSWGVNVADLPAFLAKYFPEDAYFQIDGKPFVSTYSGGNTDNDTWNTKFRQPLMANYNITPYFVPDFDNWSGYPSGFFAAYLVVDGAFTWESGWPAPGQTITSVSDTVDQGLVLQAKAAGKVYMMPISTLQFKYTSDGNHWYRIGESNLPERMQQILSVQPDFVEFITWNDAGESHYIGNIWPEAIAGSPDIQAYADGFNHKGWLQVISPFISAYKAGVTDVSQIVVSSTNSSSDSLINGSIWYRTLLTTASCSSGIQNYEQAQDAMNFAIILPQSNTTMYTITVHSNGQQIGSFAGKSGLNWQTVLGLQAGKASSQVVRVVDSSGNIVASAVGTKDVFSQSNDSTLCNWNYEVVGLS</sequence>
<dbReference type="GO" id="GO:0051118">
    <property type="term" value="F:glucan endo-1,3-alpha-glucosidase activity"/>
    <property type="evidence" value="ECO:0007669"/>
    <property type="project" value="InterPro"/>
</dbReference>
<keyword evidence="2" id="KW-1185">Reference proteome</keyword>
<evidence type="ECO:0000313" key="2">
    <source>
        <dbReference type="Proteomes" id="UP000509510"/>
    </source>
</evidence>
<organism evidence="1 2">
    <name type="scientific">Talaromyces rugulosus</name>
    <name type="common">Penicillium rugulosum</name>
    <dbReference type="NCBI Taxonomy" id="121627"/>
    <lineage>
        <taxon>Eukaryota</taxon>
        <taxon>Fungi</taxon>
        <taxon>Dikarya</taxon>
        <taxon>Ascomycota</taxon>
        <taxon>Pezizomycotina</taxon>
        <taxon>Eurotiomycetes</taxon>
        <taxon>Eurotiomycetidae</taxon>
        <taxon>Eurotiales</taxon>
        <taxon>Trichocomaceae</taxon>
        <taxon>Talaromyces</taxon>
        <taxon>Talaromyces sect. Islandici</taxon>
    </lineage>
</organism>
<dbReference type="RefSeq" id="XP_035350903.1">
    <property type="nucleotide sequence ID" value="XM_035495010.1"/>
</dbReference>
<name>A0A7H8RE19_TALRU</name>
<protein>
    <recommendedName>
        <fullName evidence="3">Glucan endo-1,3-alpha-glucosidase agn1</fullName>
    </recommendedName>
</protein>
<dbReference type="KEGG" id="trg:TRUGW13939_11906"/>
<evidence type="ECO:0008006" key="3">
    <source>
        <dbReference type="Google" id="ProtNLM"/>
    </source>
</evidence>
<accession>A0A7H8RE19</accession>
<gene>
    <name evidence="1" type="ORF">TRUGW13939_11906</name>
</gene>
<dbReference type="AlphaFoldDB" id="A0A7H8RE19"/>
<dbReference type="Gene3D" id="3.20.20.80">
    <property type="entry name" value="Glycosidases"/>
    <property type="match status" value="1"/>
</dbReference>
<reference evidence="2" key="1">
    <citation type="submission" date="2020-06" db="EMBL/GenBank/DDBJ databases">
        <title>A chromosome-scale genome assembly of Talaromyces rugulosus W13939.</title>
        <authorList>
            <person name="Wang B."/>
            <person name="Guo L."/>
            <person name="Ye K."/>
            <person name="Wang L."/>
        </authorList>
    </citation>
    <scope>NUCLEOTIDE SEQUENCE [LARGE SCALE GENOMIC DNA]</scope>
    <source>
        <strain evidence="2">W13939</strain>
    </source>
</reference>